<feature type="compositionally biased region" description="Low complexity" evidence="1">
    <location>
        <begin position="179"/>
        <end position="198"/>
    </location>
</feature>
<name>A0A9R1UWQ9_LACSA</name>
<keyword evidence="3" id="KW-1185">Reference proteome</keyword>
<protein>
    <recommendedName>
        <fullName evidence="4">DUF4378 domain-containing protein</fullName>
    </recommendedName>
</protein>
<gene>
    <name evidence="2" type="ORF">LSAT_V11C700345060</name>
</gene>
<organism evidence="2 3">
    <name type="scientific">Lactuca sativa</name>
    <name type="common">Garden lettuce</name>
    <dbReference type="NCBI Taxonomy" id="4236"/>
    <lineage>
        <taxon>Eukaryota</taxon>
        <taxon>Viridiplantae</taxon>
        <taxon>Streptophyta</taxon>
        <taxon>Embryophyta</taxon>
        <taxon>Tracheophyta</taxon>
        <taxon>Spermatophyta</taxon>
        <taxon>Magnoliopsida</taxon>
        <taxon>eudicotyledons</taxon>
        <taxon>Gunneridae</taxon>
        <taxon>Pentapetalae</taxon>
        <taxon>asterids</taxon>
        <taxon>campanulids</taxon>
        <taxon>Asterales</taxon>
        <taxon>Asteraceae</taxon>
        <taxon>Cichorioideae</taxon>
        <taxon>Cichorieae</taxon>
        <taxon>Lactucinae</taxon>
        <taxon>Lactuca</taxon>
    </lineage>
</organism>
<proteinExistence type="predicted"/>
<dbReference type="PANTHER" id="PTHR33623:SF17">
    <property type="entry name" value="DUF4378 DOMAIN-CONTAINING PROTEIN"/>
    <property type="match status" value="1"/>
</dbReference>
<feature type="compositionally biased region" description="Acidic residues" evidence="1">
    <location>
        <begin position="248"/>
        <end position="259"/>
    </location>
</feature>
<feature type="region of interest" description="Disordered" evidence="1">
    <location>
        <begin position="160"/>
        <end position="200"/>
    </location>
</feature>
<dbReference type="EMBL" id="NBSK02000007">
    <property type="protein sequence ID" value="KAJ0195562.1"/>
    <property type="molecule type" value="Genomic_DNA"/>
</dbReference>
<dbReference type="Proteomes" id="UP000235145">
    <property type="component" value="Unassembled WGS sequence"/>
</dbReference>
<evidence type="ECO:0000256" key="1">
    <source>
        <dbReference type="SAM" id="MobiDB-lite"/>
    </source>
</evidence>
<evidence type="ECO:0008006" key="4">
    <source>
        <dbReference type="Google" id="ProtNLM"/>
    </source>
</evidence>
<feature type="region of interest" description="Disordered" evidence="1">
    <location>
        <begin position="235"/>
        <end position="262"/>
    </location>
</feature>
<evidence type="ECO:0000313" key="3">
    <source>
        <dbReference type="Proteomes" id="UP000235145"/>
    </source>
</evidence>
<dbReference type="AlphaFoldDB" id="A0A9R1UWQ9"/>
<accession>A0A9R1UWQ9</accession>
<dbReference type="PANTHER" id="PTHR33623">
    <property type="entry name" value="OS04G0572500 PROTEIN"/>
    <property type="match status" value="1"/>
</dbReference>
<evidence type="ECO:0000313" key="2">
    <source>
        <dbReference type="EMBL" id="KAJ0195562.1"/>
    </source>
</evidence>
<reference evidence="2 3" key="1">
    <citation type="journal article" date="2017" name="Nat. Commun.">
        <title>Genome assembly with in vitro proximity ligation data and whole-genome triplication in lettuce.</title>
        <authorList>
            <person name="Reyes-Chin-Wo S."/>
            <person name="Wang Z."/>
            <person name="Yang X."/>
            <person name="Kozik A."/>
            <person name="Arikit S."/>
            <person name="Song C."/>
            <person name="Xia L."/>
            <person name="Froenicke L."/>
            <person name="Lavelle D.O."/>
            <person name="Truco M.J."/>
            <person name="Xia R."/>
            <person name="Zhu S."/>
            <person name="Xu C."/>
            <person name="Xu H."/>
            <person name="Xu X."/>
            <person name="Cox K."/>
            <person name="Korf I."/>
            <person name="Meyers B.C."/>
            <person name="Michelmore R.W."/>
        </authorList>
    </citation>
    <scope>NUCLEOTIDE SEQUENCE [LARGE SCALE GENOMIC DNA]</scope>
    <source>
        <strain evidence="3">cv. Salinas</strain>
        <tissue evidence="2">Seedlings</tissue>
    </source>
</reference>
<feature type="compositionally biased region" description="Basic and acidic residues" evidence="1">
    <location>
        <begin position="235"/>
        <end position="247"/>
    </location>
</feature>
<sequence length="448" mass="51760">MYKQLLVTFFSIKIYIHPLTFNSITFLTITHTTAYKHTVIWNNHFATCMANSCNSATYMESQCVIQPRRLKDFLQDQNLPFPRSRSCSRKSTISVFFHAAVSSVKSSSILRRSISRRFSKSTRINRNKSSSGLPEPTMARTTSVTVKDILRWRSFRDLADPEENNVPLPSEVIVESDSPSRCTTTTATTTSAGTPRSSWCDSDFTVGDSPVWCRGFSGDIEKNFHINVAGGERLRQNSRDPKNQIVHEEEEEEEEEEEQFSPISVLDFSQEHEETFSSFHQVLANMERRNTMLKQRIQDFENLIEVEDGCLVNRNIELDDVESFRVEEKAIQLMEHVKTTSSIEECDESVDDLLLDFFRDELITNKGVKNNSEFESKVIRMAKCWVRGEDDGSLEWEMEGRREVCIQEMNKRGEWKDFEEEQKEIGIEIAKILFDNLLNELSMDLLNV</sequence>
<comment type="caution">
    <text evidence="2">The sequence shown here is derived from an EMBL/GenBank/DDBJ whole genome shotgun (WGS) entry which is preliminary data.</text>
</comment>